<name>A0AAV9APA0_ACOGR</name>
<gene>
    <name evidence="1" type="ORF">QJS04_geneDACA002642</name>
</gene>
<dbReference type="Proteomes" id="UP001179952">
    <property type="component" value="Unassembled WGS sequence"/>
</dbReference>
<dbReference type="AlphaFoldDB" id="A0AAV9APA0"/>
<dbReference type="EMBL" id="JAUJYN010000007">
    <property type="protein sequence ID" value="KAK1266093.1"/>
    <property type="molecule type" value="Genomic_DNA"/>
</dbReference>
<sequence>MISGRHNNNNISICADTKRGPAAPLRVGREPDRSFKDVHGEGMVVVVGPPHQRLEEVGPRRTVVGFIGACRGVAAEAEDRSGGGGHEFCFCWLLNQFVVE</sequence>
<reference evidence="1" key="2">
    <citation type="submission" date="2023-06" db="EMBL/GenBank/DDBJ databases">
        <authorList>
            <person name="Ma L."/>
            <person name="Liu K.-W."/>
            <person name="Li Z."/>
            <person name="Hsiao Y.-Y."/>
            <person name="Qi Y."/>
            <person name="Fu T."/>
            <person name="Tang G."/>
            <person name="Zhang D."/>
            <person name="Sun W.-H."/>
            <person name="Liu D.-K."/>
            <person name="Li Y."/>
            <person name="Chen G.-Z."/>
            <person name="Liu X.-D."/>
            <person name="Liao X.-Y."/>
            <person name="Jiang Y.-T."/>
            <person name="Yu X."/>
            <person name="Hao Y."/>
            <person name="Huang J."/>
            <person name="Zhao X.-W."/>
            <person name="Ke S."/>
            <person name="Chen Y.-Y."/>
            <person name="Wu W.-L."/>
            <person name="Hsu J.-L."/>
            <person name="Lin Y.-F."/>
            <person name="Huang M.-D."/>
            <person name="Li C.-Y."/>
            <person name="Huang L."/>
            <person name="Wang Z.-W."/>
            <person name="Zhao X."/>
            <person name="Zhong W.-Y."/>
            <person name="Peng D.-H."/>
            <person name="Ahmad S."/>
            <person name="Lan S."/>
            <person name="Zhang J.-S."/>
            <person name="Tsai W.-C."/>
            <person name="Van De Peer Y."/>
            <person name="Liu Z.-J."/>
        </authorList>
    </citation>
    <scope>NUCLEOTIDE SEQUENCE</scope>
    <source>
        <strain evidence="1">SCP</strain>
        <tissue evidence="1">Leaves</tissue>
    </source>
</reference>
<accession>A0AAV9APA0</accession>
<keyword evidence="2" id="KW-1185">Reference proteome</keyword>
<comment type="caution">
    <text evidence="1">The sequence shown here is derived from an EMBL/GenBank/DDBJ whole genome shotgun (WGS) entry which is preliminary data.</text>
</comment>
<proteinExistence type="predicted"/>
<organism evidence="1 2">
    <name type="scientific">Acorus gramineus</name>
    <name type="common">Dwarf sweet flag</name>
    <dbReference type="NCBI Taxonomy" id="55184"/>
    <lineage>
        <taxon>Eukaryota</taxon>
        <taxon>Viridiplantae</taxon>
        <taxon>Streptophyta</taxon>
        <taxon>Embryophyta</taxon>
        <taxon>Tracheophyta</taxon>
        <taxon>Spermatophyta</taxon>
        <taxon>Magnoliopsida</taxon>
        <taxon>Liliopsida</taxon>
        <taxon>Acoraceae</taxon>
        <taxon>Acorus</taxon>
    </lineage>
</organism>
<evidence type="ECO:0000313" key="2">
    <source>
        <dbReference type="Proteomes" id="UP001179952"/>
    </source>
</evidence>
<evidence type="ECO:0000313" key="1">
    <source>
        <dbReference type="EMBL" id="KAK1266093.1"/>
    </source>
</evidence>
<reference evidence="1" key="1">
    <citation type="journal article" date="2023" name="Nat. Commun.">
        <title>Diploid and tetraploid genomes of Acorus and the evolution of monocots.</title>
        <authorList>
            <person name="Ma L."/>
            <person name="Liu K.W."/>
            <person name="Li Z."/>
            <person name="Hsiao Y.Y."/>
            <person name="Qi Y."/>
            <person name="Fu T."/>
            <person name="Tang G.D."/>
            <person name="Zhang D."/>
            <person name="Sun W.H."/>
            <person name="Liu D.K."/>
            <person name="Li Y."/>
            <person name="Chen G.Z."/>
            <person name="Liu X.D."/>
            <person name="Liao X.Y."/>
            <person name="Jiang Y.T."/>
            <person name="Yu X."/>
            <person name="Hao Y."/>
            <person name="Huang J."/>
            <person name="Zhao X.W."/>
            <person name="Ke S."/>
            <person name="Chen Y.Y."/>
            <person name="Wu W.L."/>
            <person name="Hsu J.L."/>
            <person name="Lin Y.F."/>
            <person name="Huang M.D."/>
            <person name="Li C.Y."/>
            <person name="Huang L."/>
            <person name="Wang Z.W."/>
            <person name="Zhao X."/>
            <person name="Zhong W.Y."/>
            <person name="Peng D.H."/>
            <person name="Ahmad S."/>
            <person name="Lan S."/>
            <person name="Zhang J.S."/>
            <person name="Tsai W.C."/>
            <person name="Van de Peer Y."/>
            <person name="Liu Z.J."/>
        </authorList>
    </citation>
    <scope>NUCLEOTIDE SEQUENCE</scope>
    <source>
        <strain evidence="1">SCP</strain>
    </source>
</reference>
<protein>
    <submittedName>
        <fullName evidence="1">Uncharacterized protein</fullName>
    </submittedName>
</protein>